<dbReference type="SUPFAM" id="SSF53756">
    <property type="entry name" value="UDP-Glycosyltransferase/glycogen phosphorylase"/>
    <property type="match status" value="1"/>
</dbReference>
<dbReference type="Proteomes" id="UP001225646">
    <property type="component" value="Unassembled WGS sequence"/>
</dbReference>
<reference evidence="1 2" key="1">
    <citation type="submission" date="2023-07" db="EMBL/GenBank/DDBJ databases">
        <title>Genomic Encyclopedia of Type Strains, Phase IV (KMG-IV): sequencing the most valuable type-strain genomes for metagenomic binning, comparative biology and taxonomic classification.</title>
        <authorList>
            <person name="Goeker M."/>
        </authorList>
    </citation>
    <scope>NUCLEOTIDE SEQUENCE [LARGE SCALE GENOMIC DNA]</scope>
    <source>
        <strain evidence="1 2">DSM 19092</strain>
    </source>
</reference>
<organism evidence="1 2">
    <name type="scientific">Aeribacillus alveayuensis</name>
    <dbReference type="NCBI Taxonomy" id="279215"/>
    <lineage>
        <taxon>Bacteria</taxon>
        <taxon>Bacillati</taxon>
        <taxon>Bacillota</taxon>
        <taxon>Bacilli</taxon>
        <taxon>Bacillales</taxon>
        <taxon>Bacillaceae</taxon>
        <taxon>Aeribacillus</taxon>
    </lineage>
</organism>
<sequence>MKKVLCICYFFPPLGMSQRSVKFVKYLSLYGWQPIVLAPQSSNYHRKDPAMLNEIPKNCQIIRVPSSEDLPKIPLVRNEDFQTGWYPEALKLGLETMEKEKINMIYSTASPYLSHLVAMKIKEMTGTPWVADFRDEWTTNPYIVNKYSHEVIRINQKFEKQVLTNADGVISVSEQITNILYELSGLESKEKFFTIMNGYDPMDFRHLNFNKRKRNKKLTICYMGSLYGMRRALAQQFFQILDQSLAKKILKQDEIELLMVGDPLCQIGLHVKEITRNTGYVNHLSALNEAAAADLFLLFISPKEGEQTVTSKIFELINLNKPILAIVPPNGVAANIIRNTQTGIVIDSQYPKTAIPYIQYFLKQWKLGNLNISPNQYEIEKYNRKEQTKMLASIMDTILLNDSKNE</sequence>
<keyword evidence="2" id="KW-1185">Reference proteome</keyword>
<evidence type="ECO:0008006" key="3">
    <source>
        <dbReference type="Google" id="ProtNLM"/>
    </source>
</evidence>
<dbReference type="EMBL" id="JAUSTR010000004">
    <property type="protein sequence ID" value="MDQ0162504.1"/>
    <property type="molecule type" value="Genomic_DNA"/>
</dbReference>
<dbReference type="Gene3D" id="3.40.50.2000">
    <property type="entry name" value="Glycogen Phosphorylase B"/>
    <property type="match status" value="1"/>
</dbReference>
<protein>
    <recommendedName>
        <fullName evidence="3">Glycosyltransferase subfamily 4-like N-terminal domain-containing protein</fullName>
    </recommendedName>
</protein>
<gene>
    <name evidence="1" type="ORF">J2S06_001581</name>
</gene>
<proteinExistence type="predicted"/>
<accession>A0ABT9VNE6</accession>
<comment type="caution">
    <text evidence="1">The sequence shown here is derived from an EMBL/GenBank/DDBJ whole genome shotgun (WGS) entry which is preliminary data.</text>
</comment>
<dbReference type="RefSeq" id="WP_419151915.1">
    <property type="nucleotide sequence ID" value="NZ_JAUSTR010000004.1"/>
</dbReference>
<evidence type="ECO:0000313" key="1">
    <source>
        <dbReference type="EMBL" id="MDQ0162504.1"/>
    </source>
</evidence>
<name>A0ABT9VNE6_9BACI</name>
<evidence type="ECO:0000313" key="2">
    <source>
        <dbReference type="Proteomes" id="UP001225646"/>
    </source>
</evidence>